<organism evidence="3">
    <name type="scientific">Sarcoptes scabiei</name>
    <name type="common">Itch mite</name>
    <name type="synonym">Acarus scabiei</name>
    <dbReference type="NCBI Taxonomy" id="52283"/>
    <lineage>
        <taxon>Eukaryota</taxon>
        <taxon>Metazoa</taxon>
        <taxon>Ecdysozoa</taxon>
        <taxon>Arthropoda</taxon>
        <taxon>Chelicerata</taxon>
        <taxon>Arachnida</taxon>
        <taxon>Acari</taxon>
        <taxon>Acariformes</taxon>
        <taxon>Sarcoptiformes</taxon>
        <taxon>Astigmata</taxon>
        <taxon>Psoroptidia</taxon>
        <taxon>Sarcoptoidea</taxon>
        <taxon>Sarcoptidae</taxon>
        <taxon>Sarcoptinae</taxon>
        <taxon>Sarcoptes</taxon>
    </lineage>
</organism>
<keyword evidence="2" id="KW-0812">Transmembrane</keyword>
<keyword evidence="2" id="KW-1133">Transmembrane helix</keyword>
<evidence type="ECO:0000256" key="1">
    <source>
        <dbReference type="SAM" id="MobiDB-lite"/>
    </source>
</evidence>
<proteinExistence type="predicted"/>
<evidence type="ECO:0000313" key="5">
    <source>
        <dbReference type="Proteomes" id="UP000070412"/>
    </source>
</evidence>
<dbReference type="Proteomes" id="UP000070412">
    <property type="component" value="Unassembled WGS sequence"/>
</dbReference>
<dbReference type="AlphaFoldDB" id="A0A834R265"/>
<keyword evidence="5" id="KW-1185">Reference proteome</keyword>
<keyword evidence="2" id="KW-0472">Membrane</keyword>
<feature type="compositionally biased region" description="Low complexity" evidence="1">
    <location>
        <begin position="34"/>
        <end position="43"/>
    </location>
</feature>
<evidence type="ECO:0000313" key="3">
    <source>
        <dbReference type="EMBL" id="KAF7488942.1"/>
    </source>
</evidence>
<feature type="compositionally biased region" description="Low complexity" evidence="1">
    <location>
        <begin position="52"/>
        <end position="61"/>
    </location>
</feature>
<feature type="compositionally biased region" description="Basic residues" evidence="1">
    <location>
        <begin position="19"/>
        <end position="31"/>
    </location>
</feature>
<evidence type="ECO:0000313" key="4">
    <source>
        <dbReference type="EnsemblMetazoa" id="KAF7488942.1"/>
    </source>
</evidence>
<feature type="transmembrane region" description="Helical" evidence="2">
    <location>
        <begin position="133"/>
        <end position="155"/>
    </location>
</feature>
<name>A0A834R265_SARSC</name>
<reference evidence="4" key="3">
    <citation type="submission" date="2022-06" db="UniProtKB">
        <authorList>
            <consortium name="EnsemblMetazoa"/>
        </authorList>
    </citation>
    <scope>IDENTIFICATION</scope>
</reference>
<dbReference type="EnsemblMetazoa" id="SSS_3561s_mrna">
    <property type="protein sequence ID" value="KAF7488942.1"/>
    <property type="gene ID" value="SSS_3561"/>
</dbReference>
<feature type="region of interest" description="Disordered" evidence="1">
    <location>
        <begin position="15"/>
        <end position="64"/>
    </location>
</feature>
<protein>
    <submittedName>
        <fullName evidence="3 4">Uncharacterized protein</fullName>
    </submittedName>
</protein>
<evidence type="ECO:0000256" key="2">
    <source>
        <dbReference type="SAM" id="Phobius"/>
    </source>
</evidence>
<gene>
    <name evidence="3" type="ORF">SSS_3561</name>
</gene>
<accession>A0A834R265</accession>
<feature type="transmembrane region" description="Helical" evidence="2">
    <location>
        <begin position="99"/>
        <end position="121"/>
    </location>
</feature>
<reference evidence="3" key="2">
    <citation type="submission" date="2020-01" db="EMBL/GenBank/DDBJ databases">
        <authorList>
            <person name="Korhonen P.K.K."/>
            <person name="Guangxu M.G."/>
            <person name="Wang T.W."/>
            <person name="Stroehlein A.J.S."/>
            <person name="Young N.D."/>
            <person name="Ang C.-S.A."/>
            <person name="Fernando D.W.F."/>
            <person name="Lu H.L."/>
            <person name="Taylor S.T."/>
            <person name="Ehtesham M.E.M."/>
            <person name="Najaraj S.H.N."/>
            <person name="Harsha G.H.G."/>
            <person name="Madugundu A.M."/>
            <person name="Renuse S.R."/>
            <person name="Holt D.H."/>
            <person name="Pandey A.P."/>
            <person name="Papenfuss A.P."/>
            <person name="Gasser R.B.G."/>
            <person name="Fischer K.F."/>
        </authorList>
    </citation>
    <scope>NUCLEOTIDE SEQUENCE</scope>
    <source>
        <strain evidence="3">SSS_KF_BRIS2020</strain>
    </source>
</reference>
<sequence length="184" mass="21292">MALAIANDLKLMSEDHHDHSSHHHHHHHHKLIPSSSLDQTSSSPNGSKRCQSLSSSSSLSSPKRVEISQHQKNLRQKNRLIIEQNFLIKQFRRRSRWKLFLIWLLVIGIGLVFFLLIILPLSEQIHSEDYHRFFTILILSLIVICALIMICTNLIRKIKSRWNRKSANFSSSLTSSSPHHSVSR</sequence>
<dbReference type="EMBL" id="WVUK01000065">
    <property type="protein sequence ID" value="KAF7488942.1"/>
    <property type="molecule type" value="Genomic_DNA"/>
</dbReference>
<reference evidence="5" key="1">
    <citation type="journal article" date="2020" name="PLoS Negl. Trop. Dis.">
        <title>High-quality nuclear genome for Sarcoptes scabiei-A critical resource for a neglected parasite.</title>
        <authorList>
            <person name="Korhonen P.K."/>
            <person name="Gasser R.B."/>
            <person name="Ma G."/>
            <person name="Wang T."/>
            <person name="Stroehlein A.J."/>
            <person name="Young N.D."/>
            <person name="Ang C.S."/>
            <person name="Fernando D.D."/>
            <person name="Lu H.C."/>
            <person name="Taylor S."/>
            <person name="Reynolds S.L."/>
            <person name="Mofiz E."/>
            <person name="Najaraj S.H."/>
            <person name="Gowda H."/>
            <person name="Madugundu A."/>
            <person name="Renuse S."/>
            <person name="Holt D."/>
            <person name="Pandey A."/>
            <person name="Papenfuss A.T."/>
            <person name="Fischer K."/>
        </authorList>
    </citation>
    <scope>NUCLEOTIDE SEQUENCE [LARGE SCALE GENOMIC DNA]</scope>
</reference>